<keyword evidence="2" id="KW-1185">Reference proteome</keyword>
<name>A0A367KMG5_RHIST</name>
<dbReference type="AlphaFoldDB" id="A0A367KMG5"/>
<reference evidence="1 2" key="1">
    <citation type="journal article" date="2018" name="G3 (Bethesda)">
        <title>Phylogenetic and Phylogenomic Definition of Rhizopus Species.</title>
        <authorList>
            <person name="Gryganskyi A.P."/>
            <person name="Golan J."/>
            <person name="Dolatabadi S."/>
            <person name="Mondo S."/>
            <person name="Robb S."/>
            <person name="Idnurm A."/>
            <person name="Muszewska A."/>
            <person name="Steczkiewicz K."/>
            <person name="Masonjones S."/>
            <person name="Liao H.L."/>
            <person name="Gajdeczka M.T."/>
            <person name="Anike F."/>
            <person name="Vuek A."/>
            <person name="Anishchenko I.M."/>
            <person name="Voigt K."/>
            <person name="de Hoog G.S."/>
            <person name="Smith M.E."/>
            <person name="Heitman J."/>
            <person name="Vilgalys R."/>
            <person name="Stajich J.E."/>
        </authorList>
    </citation>
    <scope>NUCLEOTIDE SEQUENCE [LARGE SCALE GENOMIC DNA]</scope>
    <source>
        <strain evidence="1 2">LSU 92-RS-03</strain>
    </source>
</reference>
<evidence type="ECO:0000313" key="2">
    <source>
        <dbReference type="Proteomes" id="UP000253551"/>
    </source>
</evidence>
<dbReference type="EMBL" id="PJQM01001024">
    <property type="protein sequence ID" value="RCI03424.1"/>
    <property type="molecule type" value="Genomic_DNA"/>
</dbReference>
<sequence>MTMPKQVVMPSKKSNIIYENWKVKKAQWYLKKNLAVLLPESRAIQLTFEAKGDGHQQGDYMVQDRSNTCVACGGNTYLTMHHVVPEMYRHWMPLAVKSKSSRDLLLLCKYCHDQYEQKATAFKKQGVARFGISLEGRGWITLPHYKKAKKAASALLRSSDKIPLDRQTVLKDIVVQFWQEEHPDDTTTDFDCLLRECSELQDHFKGPDFIEHGQEAIRQLTQQCIIKDNKETWPDLENFIKEWRQHFLDHVQPKHLSPLWTVDASIYTHS</sequence>
<proteinExistence type="predicted"/>
<accession>A0A367KMG5</accession>
<dbReference type="STRING" id="4846.A0A367KMG5"/>
<organism evidence="1 2">
    <name type="scientific">Rhizopus stolonifer</name>
    <name type="common">Rhizopus nigricans</name>
    <dbReference type="NCBI Taxonomy" id="4846"/>
    <lineage>
        <taxon>Eukaryota</taxon>
        <taxon>Fungi</taxon>
        <taxon>Fungi incertae sedis</taxon>
        <taxon>Mucoromycota</taxon>
        <taxon>Mucoromycotina</taxon>
        <taxon>Mucoromycetes</taxon>
        <taxon>Mucorales</taxon>
        <taxon>Mucorineae</taxon>
        <taxon>Rhizopodaceae</taxon>
        <taxon>Rhizopus</taxon>
    </lineage>
</organism>
<evidence type="ECO:0008006" key="3">
    <source>
        <dbReference type="Google" id="ProtNLM"/>
    </source>
</evidence>
<comment type="caution">
    <text evidence="1">The sequence shown here is derived from an EMBL/GenBank/DDBJ whole genome shotgun (WGS) entry which is preliminary data.</text>
</comment>
<evidence type="ECO:0000313" key="1">
    <source>
        <dbReference type="EMBL" id="RCI03424.1"/>
    </source>
</evidence>
<protein>
    <recommendedName>
        <fullName evidence="3">HNH domain-containing protein</fullName>
    </recommendedName>
</protein>
<gene>
    <name evidence="1" type="ORF">CU098_007457</name>
</gene>
<dbReference type="OrthoDB" id="5511684at2759"/>
<dbReference type="Proteomes" id="UP000253551">
    <property type="component" value="Unassembled WGS sequence"/>
</dbReference>